<dbReference type="VEuPathDB" id="AmoebaDB:NAEGRDRAFT_66915"/>
<dbReference type="RefSeq" id="XP_002678017.1">
    <property type="nucleotide sequence ID" value="XM_002677971.1"/>
</dbReference>
<protein>
    <submittedName>
        <fullName evidence="3">Predicted protein</fullName>
    </submittedName>
</protein>
<sequence length="291" mass="33745">MLASNEPMMEARNVDEQANGEEDEFLDEEMMSIINQTNSLVLNQEEKENNEQTSNFTFPKGVLKQDKPLVDCTEEEQTEINGFFRNTKFIADTSISKIAKHIRLLGYDCISDPSYSTNYIIYKARSENRIIVTGSASLASKIKSENKGTKPKVKDYYDSDEEENEENSNNEETKQIRYLFIDSRKVEFHDSISDIVKSFHLMFHPAKIYTRCLKCNDPVQCIKATTEEEIQELTKIMGGKRIYDLYGQTVTKCPTCKKFFWEGHYFQRCVKFALQYSYSNRKPSNDSNSDK</sequence>
<proteinExistence type="predicted"/>
<evidence type="ECO:0000313" key="4">
    <source>
        <dbReference type="Proteomes" id="UP000006671"/>
    </source>
</evidence>
<feature type="region of interest" description="Disordered" evidence="1">
    <location>
        <begin position="148"/>
        <end position="170"/>
    </location>
</feature>
<gene>
    <name evidence="3" type="ORF">NAEGRDRAFT_66915</name>
</gene>
<evidence type="ECO:0000256" key="1">
    <source>
        <dbReference type="SAM" id="MobiDB-lite"/>
    </source>
</evidence>
<dbReference type="eggNOG" id="ENOG502S0BM">
    <property type="taxonomic scope" value="Eukaryota"/>
</dbReference>
<organism evidence="4">
    <name type="scientific">Naegleria gruberi</name>
    <name type="common">Amoeba</name>
    <dbReference type="NCBI Taxonomy" id="5762"/>
    <lineage>
        <taxon>Eukaryota</taxon>
        <taxon>Discoba</taxon>
        <taxon>Heterolobosea</taxon>
        <taxon>Tetramitia</taxon>
        <taxon>Eutetramitia</taxon>
        <taxon>Vahlkampfiidae</taxon>
        <taxon>Naegleria</taxon>
    </lineage>
</organism>
<evidence type="ECO:0000313" key="3">
    <source>
        <dbReference type="EMBL" id="EFC45273.1"/>
    </source>
</evidence>
<dbReference type="PANTHER" id="PTHR39081">
    <property type="entry name" value="MUT7-C DOMAIN-CONTAINING PROTEIN"/>
    <property type="match status" value="1"/>
</dbReference>
<dbReference type="InParanoid" id="D2VD57"/>
<feature type="compositionally biased region" description="Acidic residues" evidence="1">
    <location>
        <begin position="158"/>
        <end position="169"/>
    </location>
</feature>
<feature type="compositionally biased region" description="Basic and acidic residues" evidence="1">
    <location>
        <begin position="148"/>
        <end position="157"/>
    </location>
</feature>
<dbReference type="InterPro" id="IPR002782">
    <property type="entry name" value="Mut7-C_RNAse_dom"/>
</dbReference>
<evidence type="ECO:0000259" key="2">
    <source>
        <dbReference type="Pfam" id="PF01927"/>
    </source>
</evidence>
<dbReference type="EMBL" id="GG738864">
    <property type="protein sequence ID" value="EFC45273.1"/>
    <property type="molecule type" value="Genomic_DNA"/>
</dbReference>
<dbReference type="Pfam" id="PF01927">
    <property type="entry name" value="Mut7-C"/>
    <property type="match status" value="1"/>
</dbReference>
<dbReference type="OrthoDB" id="269563at2759"/>
<name>D2VD57_NAEGR</name>
<dbReference type="PANTHER" id="PTHR39081:SF1">
    <property type="entry name" value="MUT7-C RNASE DOMAIN-CONTAINING PROTEIN"/>
    <property type="match status" value="1"/>
</dbReference>
<dbReference type="Proteomes" id="UP000006671">
    <property type="component" value="Unassembled WGS sequence"/>
</dbReference>
<dbReference type="KEGG" id="ngr:NAEGRDRAFT_66915"/>
<reference evidence="3 4" key="1">
    <citation type="journal article" date="2010" name="Cell">
        <title>The genome of Naegleria gruberi illuminates early eukaryotic versatility.</title>
        <authorList>
            <person name="Fritz-Laylin L.K."/>
            <person name="Prochnik S.E."/>
            <person name="Ginger M.L."/>
            <person name="Dacks J.B."/>
            <person name="Carpenter M.L."/>
            <person name="Field M.C."/>
            <person name="Kuo A."/>
            <person name="Paredez A."/>
            <person name="Chapman J."/>
            <person name="Pham J."/>
            <person name="Shu S."/>
            <person name="Neupane R."/>
            <person name="Cipriano M."/>
            <person name="Mancuso J."/>
            <person name="Tu H."/>
            <person name="Salamov A."/>
            <person name="Lindquist E."/>
            <person name="Shapiro H."/>
            <person name="Lucas S."/>
            <person name="Grigoriev I.V."/>
            <person name="Cande W.Z."/>
            <person name="Fulton C."/>
            <person name="Rokhsar D.S."/>
            <person name="Dawson S.C."/>
        </authorList>
    </citation>
    <scope>NUCLEOTIDE SEQUENCE [LARGE SCALE GENOMIC DNA]</scope>
    <source>
        <strain evidence="3 4">NEG-M</strain>
    </source>
</reference>
<dbReference type="GeneID" id="8849049"/>
<accession>D2VD57</accession>
<feature type="domain" description="Mut7-C RNAse" evidence="2">
    <location>
        <begin position="87"/>
        <end position="271"/>
    </location>
</feature>
<keyword evidence="4" id="KW-1185">Reference proteome</keyword>
<dbReference type="OMA" id="FWEGHYF"/>
<dbReference type="AlphaFoldDB" id="D2VD57"/>